<evidence type="ECO:0000256" key="6">
    <source>
        <dbReference type="ARBA" id="ARBA00022729"/>
    </source>
</evidence>
<dbReference type="PANTHER" id="PTHR48063:SF98">
    <property type="entry name" value="LRR RECEPTOR-LIKE SERINE_THREONINE-PROTEIN KINASE FLS2"/>
    <property type="match status" value="1"/>
</dbReference>
<reference evidence="12 13" key="1">
    <citation type="journal article" date="2023" name="bioRxiv">
        <title>Genome report: Whole genome sequence and annotation of Penstemon davidsonii.</title>
        <authorList>
            <person name="Ostevik K.L."/>
            <person name="Alabady M."/>
            <person name="Zhang M."/>
            <person name="Rausher M.D."/>
        </authorList>
    </citation>
    <scope>NUCLEOTIDE SEQUENCE [LARGE SCALE GENOMIC DNA]</scope>
    <source>
        <strain evidence="12">DNT005</strain>
        <tissue evidence="12">Whole leaf</tissue>
    </source>
</reference>
<keyword evidence="9 11" id="KW-0472">Membrane</keyword>
<protein>
    <submittedName>
        <fullName evidence="12">Uncharacterized protein</fullName>
    </submittedName>
</protein>
<keyword evidence="3" id="KW-1003">Cell membrane</keyword>
<dbReference type="SMART" id="SM00369">
    <property type="entry name" value="LRR_TYP"/>
    <property type="match status" value="4"/>
</dbReference>
<gene>
    <name evidence="12" type="ORF">RD792_006446</name>
</gene>
<evidence type="ECO:0000256" key="8">
    <source>
        <dbReference type="ARBA" id="ARBA00022989"/>
    </source>
</evidence>
<evidence type="ECO:0000313" key="13">
    <source>
        <dbReference type="Proteomes" id="UP001291926"/>
    </source>
</evidence>
<comment type="subcellular location">
    <subcellularLocation>
        <location evidence="1">Cell membrane</location>
        <topology evidence="1">Single-pass type I membrane protein</topology>
    </subcellularLocation>
</comment>
<keyword evidence="5 11" id="KW-0812">Transmembrane</keyword>
<dbReference type="InterPro" id="IPR003591">
    <property type="entry name" value="Leu-rich_rpt_typical-subtyp"/>
</dbReference>
<evidence type="ECO:0000256" key="10">
    <source>
        <dbReference type="ARBA" id="ARBA00023180"/>
    </source>
</evidence>
<dbReference type="EMBL" id="JAYDYQ010002152">
    <property type="protein sequence ID" value="KAK4487131.1"/>
    <property type="molecule type" value="Genomic_DNA"/>
</dbReference>
<comment type="similarity">
    <text evidence="2">Belongs to the RLP family.</text>
</comment>
<evidence type="ECO:0000313" key="12">
    <source>
        <dbReference type="EMBL" id="KAK4487131.1"/>
    </source>
</evidence>
<evidence type="ECO:0000256" key="4">
    <source>
        <dbReference type="ARBA" id="ARBA00022614"/>
    </source>
</evidence>
<evidence type="ECO:0000256" key="9">
    <source>
        <dbReference type="ARBA" id="ARBA00023136"/>
    </source>
</evidence>
<evidence type="ECO:0000256" key="2">
    <source>
        <dbReference type="ARBA" id="ARBA00009592"/>
    </source>
</evidence>
<dbReference type="SUPFAM" id="SSF52058">
    <property type="entry name" value="L domain-like"/>
    <property type="match status" value="2"/>
</dbReference>
<organism evidence="12 13">
    <name type="scientific">Penstemon davidsonii</name>
    <dbReference type="NCBI Taxonomy" id="160366"/>
    <lineage>
        <taxon>Eukaryota</taxon>
        <taxon>Viridiplantae</taxon>
        <taxon>Streptophyta</taxon>
        <taxon>Embryophyta</taxon>
        <taxon>Tracheophyta</taxon>
        <taxon>Spermatophyta</taxon>
        <taxon>Magnoliopsida</taxon>
        <taxon>eudicotyledons</taxon>
        <taxon>Gunneridae</taxon>
        <taxon>Pentapetalae</taxon>
        <taxon>asterids</taxon>
        <taxon>lamiids</taxon>
        <taxon>Lamiales</taxon>
        <taxon>Plantaginaceae</taxon>
        <taxon>Cheloneae</taxon>
        <taxon>Penstemon</taxon>
    </lineage>
</organism>
<keyword evidence="10" id="KW-0325">Glycoprotein</keyword>
<dbReference type="Proteomes" id="UP001291926">
    <property type="component" value="Unassembled WGS sequence"/>
</dbReference>
<sequence>MARDTKGYISDLDLSNTGISFHVPSWFWEMTEYLNLSRNQLHGNIPADVIISASTIDLSSNLFSGSLPRLANGVIKLDLSNNSFSGGISHSLCDTATNETYWLQILHVGGNLLSGELPADDDCWIKWNHLTYLNIGSNNMSGSIPNSIGLLPILLSLNLYNNSLSGQIPSSIQNCTNLLKIDISNNKLVGRIPSLMGISLSKLRILILHSNKLSGEIPTGICQLSFLQILDLSDNIFSGKIPRCISNFTAMATIFQGVFDYSFRYSYDFLDNASVATKGIELHYDTILYLVTNIDLSRNNLSGEIPKQITSLVELRSLNLSQNHFTGLIPYGIGDMKQLESLDLSRNSLSGEIPNSITVLSSLNYMNVSYNNLTGRIPESTQLQSLNESSFIGNKLCGPPLTSGCSNDKGHAPGFYYYKEDGGKKREIDWFYIFLTLGYVVGFSAVCNALIFIKSWRDAYFGWLENMWNKLCLYTSRSKRCLSTS</sequence>
<accession>A0ABR0DDX6</accession>
<keyword evidence="8 11" id="KW-1133">Transmembrane helix</keyword>
<dbReference type="InterPro" id="IPR032675">
    <property type="entry name" value="LRR_dom_sf"/>
</dbReference>
<keyword evidence="7" id="KW-0677">Repeat</keyword>
<feature type="transmembrane region" description="Helical" evidence="11">
    <location>
        <begin position="430"/>
        <end position="453"/>
    </location>
</feature>
<keyword evidence="4" id="KW-0433">Leucine-rich repeat</keyword>
<dbReference type="Pfam" id="PF13855">
    <property type="entry name" value="LRR_8"/>
    <property type="match status" value="1"/>
</dbReference>
<keyword evidence="13" id="KW-1185">Reference proteome</keyword>
<dbReference type="Pfam" id="PF00560">
    <property type="entry name" value="LRR_1"/>
    <property type="match status" value="6"/>
</dbReference>
<evidence type="ECO:0000256" key="3">
    <source>
        <dbReference type="ARBA" id="ARBA00022475"/>
    </source>
</evidence>
<name>A0ABR0DDX6_9LAMI</name>
<proteinExistence type="inferred from homology"/>
<evidence type="ECO:0000256" key="7">
    <source>
        <dbReference type="ARBA" id="ARBA00022737"/>
    </source>
</evidence>
<comment type="caution">
    <text evidence="12">The sequence shown here is derived from an EMBL/GenBank/DDBJ whole genome shotgun (WGS) entry which is preliminary data.</text>
</comment>
<dbReference type="InterPro" id="IPR001611">
    <property type="entry name" value="Leu-rich_rpt"/>
</dbReference>
<evidence type="ECO:0000256" key="11">
    <source>
        <dbReference type="SAM" id="Phobius"/>
    </source>
</evidence>
<keyword evidence="6" id="KW-0732">Signal</keyword>
<dbReference type="Gene3D" id="3.80.10.10">
    <property type="entry name" value="Ribonuclease Inhibitor"/>
    <property type="match status" value="1"/>
</dbReference>
<dbReference type="PANTHER" id="PTHR48063">
    <property type="entry name" value="LRR RECEPTOR-LIKE KINASE"/>
    <property type="match status" value="1"/>
</dbReference>
<dbReference type="InterPro" id="IPR046956">
    <property type="entry name" value="RLP23-like"/>
</dbReference>
<evidence type="ECO:0000256" key="1">
    <source>
        <dbReference type="ARBA" id="ARBA00004251"/>
    </source>
</evidence>
<evidence type="ECO:0000256" key="5">
    <source>
        <dbReference type="ARBA" id="ARBA00022692"/>
    </source>
</evidence>